<dbReference type="GO" id="GO:0035999">
    <property type="term" value="P:tetrahydrofolate interconversion"/>
    <property type="evidence" value="ECO:0007669"/>
    <property type="project" value="UniProtKB-UniPathway"/>
</dbReference>
<protein>
    <recommendedName>
        <fullName evidence="4">Methylenetetrahydrofolate reductase (NAD(P)H)</fullName>
    </recommendedName>
</protein>
<name>A0A673FS96_9TELE</name>
<dbReference type="Ensembl" id="ENSSRHT00000002308.1">
    <property type="protein sequence ID" value="ENSSRHP00000002219.1"/>
    <property type="gene ID" value="ENSSRHG00000001555.1"/>
</dbReference>
<dbReference type="Proteomes" id="UP000472270">
    <property type="component" value="Unassembled WGS sequence"/>
</dbReference>
<accession>A0A673FS96</accession>
<reference evidence="2" key="2">
    <citation type="submission" date="2025-09" db="UniProtKB">
        <authorList>
            <consortium name="Ensembl"/>
        </authorList>
    </citation>
    <scope>IDENTIFICATION</scope>
</reference>
<evidence type="ECO:0008006" key="4">
    <source>
        <dbReference type="Google" id="ProtNLM"/>
    </source>
</evidence>
<sequence length="80" mass="8925">MVNQRADVGWQSSKSDSSGVSNSGESSKESSRCSTPVLDADRTDRLRDKMKRRIESGDRWFSLEFFPPRTASGAVNLISR</sequence>
<evidence type="ECO:0000313" key="3">
    <source>
        <dbReference type="Proteomes" id="UP000472270"/>
    </source>
</evidence>
<dbReference type="AlphaFoldDB" id="A0A673FS96"/>
<dbReference type="UniPathway" id="UPA00193"/>
<keyword evidence="3" id="KW-1185">Reference proteome</keyword>
<evidence type="ECO:0000256" key="1">
    <source>
        <dbReference type="SAM" id="MobiDB-lite"/>
    </source>
</evidence>
<feature type="compositionally biased region" description="Low complexity" evidence="1">
    <location>
        <begin position="12"/>
        <end position="25"/>
    </location>
</feature>
<reference evidence="2" key="1">
    <citation type="submission" date="2025-08" db="UniProtKB">
        <authorList>
            <consortium name="Ensembl"/>
        </authorList>
    </citation>
    <scope>IDENTIFICATION</scope>
</reference>
<evidence type="ECO:0000313" key="2">
    <source>
        <dbReference type="Ensembl" id="ENSSRHP00000002219.1"/>
    </source>
</evidence>
<proteinExistence type="predicted"/>
<organism evidence="2 3">
    <name type="scientific">Sinocyclocheilus rhinocerous</name>
    <dbReference type="NCBI Taxonomy" id="307959"/>
    <lineage>
        <taxon>Eukaryota</taxon>
        <taxon>Metazoa</taxon>
        <taxon>Chordata</taxon>
        <taxon>Craniata</taxon>
        <taxon>Vertebrata</taxon>
        <taxon>Euteleostomi</taxon>
        <taxon>Actinopterygii</taxon>
        <taxon>Neopterygii</taxon>
        <taxon>Teleostei</taxon>
        <taxon>Ostariophysi</taxon>
        <taxon>Cypriniformes</taxon>
        <taxon>Cyprinidae</taxon>
        <taxon>Cyprininae</taxon>
        <taxon>Sinocyclocheilus</taxon>
    </lineage>
</organism>
<feature type="region of interest" description="Disordered" evidence="1">
    <location>
        <begin position="1"/>
        <end position="44"/>
    </location>
</feature>